<gene>
    <name evidence="3" type="ORF">BGZ99_009105</name>
</gene>
<organism evidence="3 4">
    <name type="scientific">Dissophora globulifera</name>
    <dbReference type="NCBI Taxonomy" id="979702"/>
    <lineage>
        <taxon>Eukaryota</taxon>
        <taxon>Fungi</taxon>
        <taxon>Fungi incertae sedis</taxon>
        <taxon>Mucoromycota</taxon>
        <taxon>Mortierellomycotina</taxon>
        <taxon>Mortierellomycetes</taxon>
        <taxon>Mortierellales</taxon>
        <taxon>Mortierellaceae</taxon>
        <taxon>Dissophora</taxon>
    </lineage>
</organism>
<evidence type="ECO:0008006" key="5">
    <source>
        <dbReference type="Google" id="ProtNLM"/>
    </source>
</evidence>
<feature type="region of interest" description="Disordered" evidence="1">
    <location>
        <begin position="530"/>
        <end position="613"/>
    </location>
</feature>
<keyword evidence="2" id="KW-0732">Signal</keyword>
<evidence type="ECO:0000313" key="3">
    <source>
        <dbReference type="EMBL" id="KAG0313058.1"/>
    </source>
</evidence>
<dbReference type="OrthoDB" id="10267127at2759"/>
<sequence>MQSKLLLALILLRALVLADVTFNVVGYPDIDSGSLGVSIDGQITQLATTISSRPLWSGTVAGLAPSSVVSYKYVKLNNLGQAIVEEAFTRSFQDSSMIQTPYEVFDREITKARLPQVPFVFDSWQMSKTDIFDDTVVATFHPEGDSEQFIAMLNTPESALHMKVDVRFINDKLVHNVNNVTFGIADVSHAEFNKQAFQLKFDMGGNQSFFSRPHIKLLACSSDPTFVREKLFIDMLNAVGVPTQQAAWVRLYMNSKPVGLYLMVDEIGSSFLTQTIHQGNSAINQGALWEMNAPVVDDQGDLVYKGDSEDKYCSACYKMRSLGANPPTAPMVQLIQLMKDLADFDPANEDAINIWEDRIDLDGVLRNLAMEYLAGLWDGYWYSGSNYFLYFNPTLGDKGGKWQWIPTNSGGTFGDGDPTGALTTYQSYADFRIHDRPLVSKLILKNPPIIVKFEHILREIVMDAFKQMLEKDVAWNYSIDRSPYPGKTNDWSIEDFRKGLEGPVKDTLLGVKPWIKGRVDMLQEQLGFKVEPGAPNRPGQKQQLQQQSPAASLVDSSDEKALRNGESTTYGTGRVPPHASHAEHKRQNSRGAGSAKAGSAGSGASGHGWSSHGVGSIGMGDGIVNQSMKEDLENWIAAIGLAPNVPVHVVGYFGQSKDLTMFERVSSPVIAAASEDDGEPMVMSDEDDRTPVYGADDPDDECESDGDDPLSSRRARVWAMGVGDQRTTGDIQLYVDRAKNTLMLQHAYLYDTQEMLPVCLESLDTVKKDAVVLTSPGMNIDPQMISVLLALSAIKRQIMQEMDRFMTICWDRIGVSAPALDQNSHNSQHHHHHGGGSGGGSGARGGPNLMAHIFTPGRCVPVLVFVVERVPVTVPWHDPGASESQITEHLRQQVLKKSVDALQTRLRYVFRACRLIQSIDPPAGLFDA</sequence>
<feature type="non-terminal residue" evidence="3">
    <location>
        <position position="928"/>
    </location>
</feature>
<dbReference type="PANTHER" id="PTHR40050:SF1">
    <property type="entry name" value="INNER SPORE COAT PROTEIN H"/>
    <property type="match status" value="1"/>
</dbReference>
<accession>A0A9P6R5P9</accession>
<dbReference type="Pfam" id="PF08757">
    <property type="entry name" value="CotH"/>
    <property type="match status" value="1"/>
</dbReference>
<feature type="compositionally biased region" description="Acidic residues" evidence="1">
    <location>
        <begin position="674"/>
        <end position="688"/>
    </location>
</feature>
<dbReference type="PANTHER" id="PTHR40050">
    <property type="entry name" value="INNER SPORE COAT PROTEIN H"/>
    <property type="match status" value="1"/>
</dbReference>
<feature type="region of interest" description="Disordered" evidence="1">
    <location>
        <begin position="671"/>
        <end position="710"/>
    </location>
</feature>
<feature type="compositionally biased region" description="Acidic residues" evidence="1">
    <location>
        <begin position="696"/>
        <end position="708"/>
    </location>
</feature>
<feature type="region of interest" description="Disordered" evidence="1">
    <location>
        <begin position="820"/>
        <end position="842"/>
    </location>
</feature>
<dbReference type="EMBL" id="JAAAIP010000749">
    <property type="protein sequence ID" value="KAG0313058.1"/>
    <property type="molecule type" value="Genomic_DNA"/>
</dbReference>
<dbReference type="Proteomes" id="UP000738325">
    <property type="component" value="Unassembled WGS sequence"/>
</dbReference>
<keyword evidence="4" id="KW-1185">Reference proteome</keyword>
<feature type="signal peptide" evidence="2">
    <location>
        <begin position="1"/>
        <end position="18"/>
    </location>
</feature>
<name>A0A9P6R5P9_9FUNG</name>
<comment type="caution">
    <text evidence="3">The sequence shown here is derived from an EMBL/GenBank/DDBJ whole genome shotgun (WGS) entry which is preliminary data.</text>
</comment>
<reference evidence="3" key="1">
    <citation type="journal article" date="2020" name="Fungal Divers.">
        <title>Resolving the Mortierellaceae phylogeny through synthesis of multi-gene phylogenetics and phylogenomics.</title>
        <authorList>
            <person name="Vandepol N."/>
            <person name="Liber J."/>
            <person name="Desiro A."/>
            <person name="Na H."/>
            <person name="Kennedy M."/>
            <person name="Barry K."/>
            <person name="Grigoriev I.V."/>
            <person name="Miller A.N."/>
            <person name="O'Donnell K."/>
            <person name="Stajich J.E."/>
            <person name="Bonito G."/>
        </authorList>
    </citation>
    <scope>NUCLEOTIDE SEQUENCE</scope>
    <source>
        <strain evidence="3">REB-010B</strain>
    </source>
</reference>
<evidence type="ECO:0000256" key="2">
    <source>
        <dbReference type="SAM" id="SignalP"/>
    </source>
</evidence>
<evidence type="ECO:0000256" key="1">
    <source>
        <dbReference type="SAM" id="MobiDB-lite"/>
    </source>
</evidence>
<feature type="compositionally biased region" description="Low complexity" evidence="1">
    <location>
        <begin position="589"/>
        <end position="599"/>
    </location>
</feature>
<feature type="chain" id="PRO_5040161240" description="Coth-domain-containing protein" evidence="2">
    <location>
        <begin position="19"/>
        <end position="928"/>
    </location>
</feature>
<evidence type="ECO:0000313" key="4">
    <source>
        <dbReference type="Proteomes" id="UP000738325"/>
    </source>
</evidence>
<protein>
    <recommendedName>
        <fullName evidence="5">Coth-domain-containing protein</fullName>
    </recommendedName>
</protein>
<dbReference type="AlphaFoldDB" id="A0A9P6R5P9"/>
<dbReference type="InterPro" id="IPR014867">
    <property type="entry name" value="Spore_coat_CotH_CotH2/3/7"/>
</dbReference>
<proteinExistence type="predicted"/>